<dbReference type="RefSeq" id="WP_133212673.1">
    <property type="nucleotide sequence ID" value="NZ_SMSE01000002.1"/>
</dbReference>
<dbReference type="SUPFAM" id="SSF53901">
    <property type="entry name" value="Thiolase-like"/>
    <property type="match status" value="1"/>
</dbReference>
<organism evidence="2 3">
    <name type="scientific">Seongchinamella unica</name>
    <dbReference type="NCBI Taxonomy" id="2547392"/>
    <lineage>
        <taxon>Bacteria</taxon>
        <taxon>Pseudomonadati</taxon>
        <taxon>Pseudomonadota</taxon>
        <taxon>Gammaproteobacteria</taxon>
        <taxon>Cellvibrionales</taxon>
        <taxon>Halieaceae</taxon>
        <taxon>Seongchinamella</taxon>
    </lineage>
</organism>
<feature type="domain" description="Thiolase C-terminal" evidence="1">
    <location>
        <begin position="16"/>
        <end position="59"/>
    </location>
</feature>
<dbReference type="AlphaFoldDB" id="A0A4R5LT15"/>
<dbReference type="GO" id="GO:0016747">
    <property type="term" value="F:acyltransferase activity, transferring groups other than amino-acyl groups"/>
    <property type="evidence" value="ECO:0007669"/>
    <property type="project" value="InterPro"/>
</dbReference>
<dbReference type="InterPro" id="IPR016039">
    <property type="entry name" value="Thiolase-like"/>
</dbReference>
<keyword evidence="3" id="KW-1185">Reference proteome</keyword>
<gene>
    <name evidence="2" type="ORF">E2F43_11340</name>
</gene>
<accession>A0A4R5LT15</accession>
<dbReference type="EMBL" id="SMSE01000002">
    <property type="protein sequence ID" value="TDG14073.1"/>
    <property type="molecule type" value="Genomic_DNA"/>
</dbReference>
<comment type="caution">
    <text evidence="2">The sequence shown here is derived from an EMBL/GenBank/DDBJ whole genome shotgun (WGS) entry which is preliminary data.</text>
</comment>
<dbReference type="InterPro" id="IPR020617">
    <property type="entry name" value="Thiolase_C"/>
</dbReference>
<dbReference type="InterPro" id="IPR020610">
    <property type="entry name" value="Thiolase_AS"/>
</dbReference>
<dbReference type="PROSITE" id="PS00099">
    <property type="entry name" value="THIOLASE_3"/>
    <property type="match status" value="1"/>
</dbReference>
<evidence type="ECO:0000313" key="3">
    <source>
        <dbReference type="Proteomes" id="UP000295554"/>
    </source>
</evidence>
<dbReference type="Proteomes" id="UP000295554">
    <property type="component" value="Unassembled WGS sequence"/>
</dbReference>
<evidence type="ECO:0000259" key="1">
    <source>
        <dbReference type="Pfam" id="PF02803"/>
    </source>
</evidence>
<evidence type="ECO:0000313" key="2">
    <source>
        <dbReference type="EMBL" id="TDG14073.1"/>
    </source>
</evidence>
<name>A0A4R5LT15_9GAMM</name>
<proteinExistence type="predicted"/>
<dbReference type="Gene3D" id="3.40.47.10">
    <property type="match status" value="1"/>
</dbReference>
<reference evidence="2 3" key="1">
    <citation type="submission" date="2019-03" db="EMBL/GenBank/DDBJ databases">
        <title>Seongchinamella monodicae gen. nov., sp. nov., a novel member of the Gammaproteobacteria isolated from a tidal mudflat of beach.</title>
        <authorList>
            <person name="Yang H.G."/>
            <person name="Kang J.W."/>
            <person name="Lee S.D."/>
        </authorList>
    </citation>
    <scope>NUCLEOTIDE SEQUENCE [LARGE SCALE GENOMIC DNA]</scope>
    <source>
        <strain evidence="2 3">GH4-78</strain>
    </source>
</reference>
<sequence>MSRNALEENRRLWLNGRPVRSTGSRNQLSLLCALQKPGRKRGVGALCIGAGQAAAVAIELN</sequence>
<protein>
    <recommendedName>
        <fullName evidence="1">Thiolase C-terminal domain-containing protein</fullName>
    </recommendedName>
</protein>
<dbReference type="Pfam" id="PF02803">
    <property type="entry name" value="Thiolase_C"/>
    <property type="match status" value="1"/>
</dbReference>